<evidence type="ECO:0000256" key="3">
    <source>
        <dbReference type="ARBA" id="ARBA00022840"/>
    </source>
</evidence>
<keyword evidence="1" id="KW-0808">Transferase</keyword>
<feature type="region of interest" description="Disordered" evidence="8">
    <location>
        <begin position="1722"/>
        <end position="1749"/>
    </location>
</feature>
<evidence type="ECO:0000256" key="7">
    <source>
        <dbReference type="SAM" id="Coils"/>
    </source>
</evidence>
<keyword evidence="2 6" id="KW-0547">Nucleotide-binding</keyword>
<feature type="domain" description="SRCR" evidence="11">
    <location>
        <begin position="354"/>
        <end position="490"/>
    </location>
</feature>
<feature type="repeat" description="Filamin" evidence="5">
    <location>
        <begin position="1028"/>
        <end position="1067"/>
    </location>
</feature>
<dbReference type="GO" id="GO:0016020">
    <property type="term" value="C:membrane"/>
    <property type="evidence" value="ECO:0007669"/>
    <property type="project" value="InterPro"/>
</dbReference>
<organism evidence="12 13">
    <name type="scientific">Triparma strigata</name>
    <dbReference type="NCBI Taxonomy" id="1606541"/>
    <lineage>
        <taxon>Eukaryota</taxon>
        <taxon>Sar</taxon>
        <taxon>Stramenopiles</taxon>
        <taxon>Ochrophyta</taxon>
        <taxon>Bolidophyceae</taxon>
        <taxon>Parmales</taxon>
        <taxon>Triparmaceae</taxon>
        <taxon>Triparma</taxon>
    </lineage>
</organism>
<dbReference type="SMART" id="SM01411">
    <property type="entry name" value="Ephrin_rec_like"/>
    <property type="match status" value="4"/>
</dbReference>
<evidence type="ECO:0000256" key="5">
    <source>
        <dbReference type="PROSITE-ProRule" id="PRU00087"/>
    </source>
</evidence>
<dbReference type="InterPro" id="IPR017868">
    <property type="entry name" value="Filamin/ABP280_repeat-like"/>
</dbReference>
<evidence type="ECO:0000256" key="1">
    <source>
        <dbReference type="ARBA" id="ARBA00022527"/>
    </source>
</evidence>
<dbReference type="SUPFAM" id="SSF57184">
    <property type="entry name" value="Growth factor receptor domain"/>
    <property type="match status" value="1"/>
</dbReference>
<dbReference type="SUPFAM" id="SSF56487">
    <property type="entry name" value="SRCR-like"/>
    <property type="match status" value="1"/>
</dbReference>
<dbReference type="Proteomes" id="UP001165085">
    <property type="component" value="Unassembled WGS sequence"/>
</dbReference>
<dbReference type="InterPro" id="IPR051681">
    <property type="entry name" value="Ser/Thr_Kinases-Pseudokinases"/>
</dbReference>
<feature type="compositionally biased region" description="Basic and acidic residues" evidence="8">
    <location>
        <begin position="1724"/>
        <end position="1737"/>
    </location>
</feature>
<dbReference type="InterPro" id="IPR000719">
    <property type="entry name" value="Prot_kinase_dom"/>
</dbReference>
<dbReference type="Gene3D" id="3.30.200.20">
    <property type="entry name" value="Phosphorylase Kinase, domain 1"/>
    <property type="match status" value="1"/>
</dbReference>
<dbReference type="InterPro" id="IPR008271">
    <property type="entry name" value="Ser/Thr_kinase_AS"/>
</dbReference>
<gene>
    <name evidence="12" type="ORF">TrST_g2192</name>
</gene>
<dbReference type="PANTHER" id="PTHR44329">
    <property type="entry name" value="SERINE/THREONINE-PROTEIN KINASE TNNI3K-RELATED"/>
    <property type="match status" value="1"/>
</dbReference>
<dbReference type="GO" id="GO:0005524">
    <property type="term" value="F:ATP binding"/>
    <property type="evidence" value="ECO:0007669"/>
    <property type="project" value="UniProtKB-UniRule"/>
</dbReference>
<evidence type="ECO:0008006" key="14">
    <source>
        <dbReference type="Google" id="ProtNLM"/>
    </source>
</evidence>
<keyword evidence="13" id="KW-1185">Reference proteome</keyword>
<keyword evidence="1" id="KW-0723">Serine/threonine-protein kinase</keyword>
<sequence length="1749" mass="190625">MPRIPLHLLLWTALSLSIALVHAQTSCSPGEASILGNPTIGSFLPAERNCDSDHEYYLRISTTNGYSTPIFDTNFEVDGRLGICHNGEWFSFWESSYYPFTANDAQVACRHLGNQYDYALTASFALSPADTPNGANTLGPYDIECEGDEATLTECENWQISTSGNSYPDEYPGVACRFQVRQGCEDCVSGKYNVIGGGSCSDCGVGKYSSIGASSCTSCQSGKIAASAGSSSCSSCPSGKFSSADFTECVCVPGSQPDGSGGCEECAAGKASATASNDACSDCEAGKFAESMGLSTCLKCPFTSYSSPGSTECSSCSGELVQADSGDKCVCDLGSQPLLAIPTGSLEYSSASTIRLSEGSSSVQAPSFQEDGTIYGRLEVKNPDASSPTYGAWGTVGGVYGSYNLGFPLSVTTAVVACGQLAQELGYYSDRHSAEPLNYDDDRVIAGYLDPIITKLDCDPTDSTMEDCSFLYSTSSVPSENDYDVGVKCKFLEASESETCEVCVPGKVSISKTNELCTDCPKDHYNPSYGATSCETCVAPGALQVHGPEGSFSNSMCFSDNSLWSNFYVADGAYLLSKINDDVETFTKESNDIWYPRSISFITRDTFLAMDNGGNIYEYSSEPMTRLGTFASINTQAITSVLYLGHLDLVAVGAEDGIHFFSVDDGLGGGNLGESSSDRSISIQKPKRFALGEFEDELLILTNNNHDDVITRKCVPGTSCSSGREGVIVSDPTNIFGFLDVAVLKERGAILVTVYSIVDIVDYTYSVRSCPLSGSEMDIATDCSLFENKLPMSMENQFLIDSTDWTPNCVEVDVSKKVVYVLGNYRMWALDFDGNYIFHLDTADGASGFAFRPHEAFQVSKIQPPAGASKAGTIIELPLEVNDHRNISLSEEFDFLEVSNKITVRAEGYIQTVQDGLIAKIDVAGDVEHSGTSMTAKLGINSAGVWTVHVSGESGGVQVEFMNSPFYLTVEPEVTDASKTEVIHLTSDIVAGEKFVGRFKLYDAYQNPTNWFGDRLYAEPAGDLGKSDGVWEYSSTLTPTTSGIYSIEITLGSNKDHIYGSPFQYTVKADVPDVSKCVDSVKNMKKEFFSSGSTFTGAMELSATPRDQYSNLVLDAVGFEAHVRLISGGIPGEATIVALSAADQYKAAVPVAENSESVIEVGIKYNDEFLEGSPKIITIKPYQDNLPTILGGVAAGVLLVSVGLWRFLKMREKRKVNKIRNSFSAQKFALQMEVKNLHESLRKKKHSDKEIEIMKKAMEEQGKERSDELRQVLIPSSEVKVVSLLGQGAFGTVNLGTYKDQDVAIKQLISIDEESVQRFRFECFLMKELRHPNVVKLVGVCWDDMMLGCLLEYIDGGSLEDRLKKDWTQPMSDRMTWKGALLSLAKDAANGVRYLHHSRYYDENEETWKDCIIHRDLKPDNMLVTKDNVLKLTDFGEARAADLSMTMTAVGTPIYISPEVMRNDRYDLKADTYSFGVVLAAMVRADKTIVEFFFSQLQRKMKKRSRLGIGIGSLNRYLERGWRPPLPAEFYPKLKRLISRCWAEEPADRPDFDQIVEELSGPISLEVQLNPEPIFGSGLVIADEDGEDGLENMDKTERFSLSGTGIAQSLDGSVRLADMLQNERVKNEELTAENENLLREIDSLKAQVKEGGGTVVDVVYKKQPPTIVKLKEQPPIVKFGVEDQKVGMVTAGAAVGSAPEKKELFESAPNPFANIFHSTTATDMKSEEETKKAKELSETAPNPFANIFR</sequence>
<dbReference type="InterPro" id="IPR017441">
    <property type="entry name" value="Protein_kinase_ATP_BS"/>
</dbReference>
<dbReference type="InterPro" id="IPR001245">
    <property type="entry name" value="Ser-Thr/Tyr_kinase_cat_dom"/>
</dbReference>
<proteinExistence type="predicted"/>
<keyword evidence="1" id="KW-0418">Kinase</keyword>
<evidence type="ECO:0000259" key="10">
    <source>
        <dbReference type="PROSITE" id="PS50011"/>
    </source>
</evidence>
<evidence type="ECO:0000256" key="6">
    <source>
        <dbReference type="PROSITE-ProRule" id="PRU10141"/>
    </source>
</evidence>
<dbReference type="InterPro" id="IPR009030">
    <property type="entry name" value="Growth_fac_rcpt_cys_sf"/>
</dbReference>
<dbReference type="Pfam" id="PF07714">
    <property type="entry name" value="PK_Tyr_Ser-Thr"/>
    <property type="match status" value="1"/>
</dbReference>
<dbReference type="PROSITE" id="PS50287">
    <property type="entry name" value="SRCR_2"/>
    <property type="match status" value="2"/>
</dbReference>
<name>A0A9W7BUR1_9STRA</name>
<evidence type="ECO:0000259" key="11">
    <source>
        <dbReference type="PROSITE" id="PS50287"/>
    </source>
</evidence>
<evidence type="ECO:0000256" key="2">
    <source>
        <dbReference type="ARBA" id="ARBA00022741"/>
    </source>
</evidence>
<keyword evidence="4" id="KW-1015">Disulfide bond</keyword>
<dbReference type="SUPFAM" id="SSF101898">
    <property type="entry name" value="NHL repeat"/>
    <property type="match status" value="1"/>
</dbReference>
<protein>
    <recommendedName>
        <fullName evidence="14">Protein kinase domain-containing protein</fullName>
    </recommendedName>
</protein>
<dbReference type="PROSITE" id="PS50194">
    <property type="entry name" value="FILAMIN_REPEAT"/>
    <property type="match status" value="1"/>
</dbReference>
<dbReference type="EMBL" id="BRXY01000473">
    <property type="protein sequence ID" value="GMH96786.1"/>
    <property type="molecule type" value="Genomic_DNA"/>
</dbReference>
<feature type="domain" description="SRCR" evidence="11">
    <location>
        <begin position="58"/>
        <end position="177"/>
    </location>
</feature>
<reference evidence="13" key="1">
    <citation type="journal article" date="2023" name="Commun. Biol.">
        <title>Genome analysis of Parmales, the sister group of diatoms, reveals the evolutionary specialization of diatoms from phago-mixotrophs to photoautotrophs.</title>
        <authorList>
            <person name="Ban H."/>
            <person name="Sato S."/>
            <person name="Yoshikawa S."/>
            <person name="Yamada K."/>
            <person name="Nakamura Y."/>
            <person name="Ichinomiya M."/>
            <person name="Sato N."/>
            <person name="Blanc-Mathieu R."/>
            <person name="Endo H."/>
            <person name="Kuwata A."/>
            <person name="Ogata H."/>
        </authorList>
    </citation>
    <scope>NUCLEOTIDE SEQUENCE [LARGE SCALE GENOMIC DNA]</scope>
    <source>
        <strain evidence="13">NIES 3701</strain>
    </source>
</reference>
<feature type="binding site" evidence="6">
    <location>
        <position position="1306"/>
    </location>
    <ligand>
        <name>ATP</name>
        <dbReference type="ChEBI" id="CHEBI:30616"/>
    </ligand>
</feature>
<dbReference type="Gene3D" id="2.60.40.10">
    <property type="entry name" value="Immunoglobulins"/>
    <property type="match status" value="1"/>
</dbReference>
<feature type="chain" id="PRO_5040773227" description="Protein kinase domain-containing protein" evidence="9">
    <location>
        <begin position="24"/>
        <end position="1749"/>
    </location>
</feature>
<dbReference type="SMART" id="SM00202">
    <property type="entry name" value="SR"/>
    <property type="match status" value="1"/>
</dbReference>
<evidence type="ECO:0000256" key="9">
    <source>
        <dbReference type="SAM" id="SignalP"/>
    </source>
</evidence>
<evidence type="ECO:0000313" key="12">
    <source>
        <dbReference type="EMBL" id="GMH96786.1"/>
    </source>
</evidence>
<evidence type="ECO:0000256" key="8">
    <source>
        <dbReference type="SAM" id="MobiDB-lite"/>
    </source>
</evidence>
<feature type="domain" description="Protein kinase" evidence="10">
    <location>
        <begin position="1279"/>
        <end position="1575"/>
    </location>
</feature>
<dbReference type="OrthoDB" id="199841at2759"/>
<dbReference type="GO" id="GO:0004674">
    <property type="term" value="F:protein serine/threonine kinase activity"/>
    <property type="evidence" value="ECO:0007669"/>
    <property type="project" value="TreeGrafter"/>
</dbReference>
<keyword evidence="7" id="KW-0175">Coiled coil</keyword>
<feature type="signal peptide" evidence="9">
    <location>
        <begin position="1"/>
        <end position="23"/>
    </location>
</feature>
<feature type="coiled-coil region" evidence="7">
    <location>
        <begin position="1620"/>
        <end position="1647"/>
    </location>
</feature>
<evidence type="ECO:0000313" key="13">
    <source>
        <dbReference type="Proteomes" id="UP001165085"/>
    </source>
</evidence>
<dbReference type="PROSITE" id="PS00107">
    <property type="entry name" value="PROTEIN_KINASE_ATP"/>
    <property type="match status" value="1"/>
</dbReference>
<dbReference type="SMART" id="SM00220">
    <property type="entry name" value="S_TKc"/>
    <property type="match status" value="1"/>
</dbReference>
<evidence type="ECO:0000256" key="4">
    <source>
        <dbReference type="ARBA" id="ARBA00023157"/>
    </source>
</evidence>
<comment type="caution">
    <text evidence="12">The sequence shown here is derived from an EMBL/GenBank/DDBJ whole genome shotgun (WGS) entry which is preliminary data.</text>
</comment>
<dbReference type="InterPro" id="IPR013783">
    <property type="entry name" value="Ig-like_fold"/>
</dbReference>
<dbReference type="PROSITE" id="PS50011">
    <property type="entry name" value="PROTEIN_KINASE_DOM"/>
    <property type="match status" value="1"/>
</dbReference>
<dbReference type="Gene3D" id="3.10.250.10">
    <property type="entry name" value="SRCR-like domain"/>
    <property type="match status" value="1"/>
</dbReference>
<dbReference type="PROSITE" id="PS00108">
    <property type="entry name" value="PROTEIN_KINASE_ST"/>
    <property type="match status" value="1"/>
</dbReference>
<dbReference type="SUPFAM" id="SSF56112">
    <property type="entry name" value="Protein kinase-like (PK-like)"/>
    <property type="match status" value="1"/>
</dbReference>
<accession>A0A9W7BUR1</accession>
<dbReference type="Gene3D" id="1.10.510.10">
    <property type="entry name" value="Transferase(Phosphotransferase) domain 1"/>
    <property type="match status" value="1"/>
</dbReference>
<dbReference type="Gene3D" id="2.10.50.10">
    <property type="entry name" value="Tumor Necrosis Factor Receptor, subunit A, domain 2"/>
    <property type="match status" value="1"/>
</dbReference>
<dbReference type="InterPro" id="IPR001190">
    <property type="entry name" value="SRCR"/>
</dbReference>
<dbReference type="InterPro" id="IPR011009">
    <property type="entry name" value="Kinase-like_dom_sf"/>
</dbReference>
<keyword evidence="9" id="KW-0732">Signal</keyword>
<keyword evidence="3 6" id="KW-0067">ATP-binding</keyword>
<dbReference type="InterPro" id="IPR036772">
    <property type="entry name" value="SRCR-like_dom_sf"/>
</dbReference>